<feature type="coiled-coil region" evidence="1">
    <location>
        <begin position="18"/>
        <end position="45"/>
    </location>
</feature>
<sequence>MTDKQLRRSKKSELIEMLYYMRKEVDRLSEENKELRERLDKLVGEAVSRPAASAGEEG</sequence>
<dbReference type="AlphaFoldDB" id="W7UXA9"/>
<protein>
    <submittedName>
        <fullName evidence="2">Uncharacterized protein</fullName>
    </submittedName>
</protein>
<comment type="caution">
    <text evidence="2">The sequence shown here is derived from an EMBL/GenBank/DDBJ whole genome shotgun (WGS) entry which is preliminary data.</text>
</comment>
<evidence type="ECO:0000313" key="3">
    <source>
        <dbReference type="Proteomes" id="UP000019365"/>
    </source>
</evidence>
<organism evidence="2 3">
    <name type="scientific">Ruminococcus flavefaciens 007c</name>
    <dbReference type="NCBI Taxonomy" id="1341157"/>
    <lineage>
        <taxon>Bacteria</taxon>
        <taxon>Bacillati</taxon>
        <taxon>Bacillota</taxon>
        <taxon>Clostridia</taxon>
        <taxon>Eubacteriales</taxon>
        <taxon>Oscillospiraceae</taxon>
        <taxon>Ruminococcus</taxon>
    </lineage>
</organism>
<evidence type="ECO:0000313" key="2">
    <source>
        <dbReference type="EMBL" id="EWM53037.1"/>
    </source>
</evidence>
<dbReference type="EMBL" id="ATAX01000028">
    <property type="protein sequence ID" value="EWM53037.1"/>
    <property type="molecule type" value="Genomic_DNA"/>
</dbReference>
<dbReference type="Proteomes" id="UP000019365">
    <property type="component" value="Unassembled WGS sequence"/>
</dbReference>
<dbReference type="RefSeq" id="WP_019679824.1">
    <property type="nucleotide sequence ID" value="NZ_ATAX01000028.1"/>
</dbReference>
<keyword evidence="1" id="KW-0175">Coiled coil</keyword>
<keyword evidence="3" id="KW-1185">Reference proteome</keyword>
<dbReference type="PATRIC" id="fig|1341157.4.peg.2521"/>
<gene>
    <name evidence="2" type="ORF">RF007C_15605</name>
</gene>
<accession>W7UXA9</accession>
<proteinExistence type="predicted"/>
<reference evidence="2 3" key="1">
    <citation type="journal article" date="2014" name="PLoS ONE">
        <title>Rumen cellulosomics: divergent fiber-degrading strategies revealed by comparative genome-wide analysis of six ruminococcal strains.</title>
        <authorList>
            <person name="Dassa B."/>
            <person name="Borovok I."/>
            <person name="Ruimy-Israeli V."/>
            <person name="Lamed R."/>
            <person name="Flint H.J."/>
            <person name="Duncan S.H."/>
            <person name="Henrissat B."/>
            <person name="Coutinho P."/>
            <person name="Morrison M."/>
            <person name="Mosoni P."/>
            <person name="Yeoman C.J."/>
            <person name="White B.A."/>
            <person name="Bayer E.A."/>
        </authorList>
    </citation>
    <scope>NUCLEOTIDE SEQUENCE [LARGE SCALE GENOMIC DNA]</scope>
    <source>
        <strain evidence="2 3">007c</strain>
    </source>
</reference>
<evidence type="ECO:0000256" key="1">
    <source>
        <dbReference type="SAM" id="Coils"/>
    </source>
</evidence>
<name>W7UXA9_RUMFL</name>